<proteinExistence type="predicted"/>
<gene>
    <name evidence="1" type="primary">BX005484.1</name>
</gene>
<evidence type="ECO:0000313" key="1">
    <source>
        <dbReference type="EMBL" id="SBR39306.1"/>
    </source>
</evidence>
<dbReference type="EMBL" id="HAEF01001924">
    <property type="protein sequence ID" value="SBR39306.1"/>
    <property type="molecule type" value="Transcribed_RNA"/>
</dbReference>
<protein>
    <submittedName>
        <fullName evidence="1">Uncharacterized protein</fullName>
    </submittedName>
</protein>
<accession>A0A1A8L4J6</accession>
<name>A0A1A8L4J6_9TELE</name>
<dbReference type="AlphaFoldDB" id="A0A1A8L4J6"/>
<feature type="non-terminal residue" evidence="1">
    <location>
        <position position="69"/>
    </location>
</feature>
<organism evidence="1">
    <name type="scientific">Nothobranchius pienaari</name>
    <dbReference type="NCBI Taxonomy" id="704102"/>
    <lineage>
        <taxon>Eukaryota</taxon>
        <taxon>Metazoa</taxon>
        <taxon>Chordata</taxon>
        <taxon>Craniata</taxon>
        <taxon>Vertebrata</taxon>
        <taxon>Euteleostomi</taxon>
        <taxon>Actinopterygii</taxon>
        <taxon>Neopterygii</taxon>
        <taxon>Teleostei</taxon>
        <taxon>Neoteleostei</taxon>
        <taxon>Acanthomorphata</taxon>
        <taxon>Ovalentaria</taxon>
        <taxon>Atherinomorphae</taxon>
        <taxon>Cyprinodontiformes</taxon>
        <taxon>Nothobranchiidae</taxon>
        <taxon>Nothobranchius</taxon>
    </lineage>
</organism>
<feature type="non-terminal residue" evidence="1">
    <location>
        <position position="1"/>
    </location>
</feature>
<reference evidence="1" key="1">
    <citation type="submission" date="2016-05" db="EMBL/GenBank/DDBJ databases">
        <authorList>
            <person name="Lavstsen T."/>
            <person name="Jespersen J.S."/>
        </authorList>
    </citation>
    <scope>NUCLEOTIDE SEQUENCE</scope>
    <source>
        <tissue evidence="1">Brain</tissue>
    </source>
</reference>
<reference evidence="1" key="2">
    <citation type="submission" date="2016-06" db="EMBL/GenBank/DDBJ databases">
        <title>The genome of a short-lived fish provides insights into sex chromosome evolution and the genetic control of aging.</title>
        <authorList>
            <person name="Reichwald K."/>
            <person name="Felder M."/>
            <person name="Petzold A."/>
            <person name="Koch P."/>
            <person name="Groth M."/>
            <person name="Platzer M."/>
        </authorList>
    </citation>
    <scope>NUCLEOTIDE SEQUENCE</scope>
    <source>
        <tissue evidence="1">Brain</tissue>
    </source>
</reference>
<sequence>PCSCNHTRLCSCYHTRLCSCYQTRPGYKLSSCYQTRPCSNHQARPRLWAVHRPLGVYRWYILVKHKYNN</sequence>